<feature type="chain" id="PRO_5003860117" evidence="1">
    <location>
        <begin position="22"/>
        <end position="104"/>
    </location>
</feature>
<dbReference type="STRING" id="740709.A10D4_12313"/>
<comment type="caution">
    <text evidence="2">The sequence shown here is derived from an EMBL/GenBank/DDBJ whole genome shotgun (WGS) entry which is preliminary data.</text>
</comment>
<dbReference type="EMBL" id="AMRG01000019">
    <property type="protein sequence ID" value="EKE79965.1"/>
    <property type="molecule type" value="Genomic_DNA"/>
</dbReference>
<evidence type="ECO:0000313" key="3">
    <source>
        <dbReference type="Proteomes" id="UP000014115"/>
    </source>
</evidence>
<dbReference type="PATRIC" id="fig|740709.3.peg.2488"/>
<keyword evidence="1" id="KW-0732">Signal</keyword>
<gene>
    <name evidence="2" type="ORF">A10D4_12313</name>
</gene>
<feature type="signal peptide" evidence="1">
    <location>
        <begin position="1"/>
        <end position="21"/>
    </location>
</feature>
<proteinExistence type="predicted"/>
<evidence type="ECO:0000313" key="2">
    <source>
        <dbReference type="EMBL" id="EKE79965.1"/>
    </source>
</evidence>
<organism evidence="2 3">
    <name type="scientific">Idiomarina xiamenensis 10-D-4</name>
    <dbReference type="NCBI Taxonomy" id="740709"/>
    <lineage>
        <taxon>Bacteria</taxon>
        <taxon>Pseudomonadati</taxon>
        <taxon>Pseudomonadota</taxon>
        <taxon>Gammaproteobacteria</taxon>
        <taxon>Alteromonadales</taxon>
        <taxon>Idiomarinaceae</taxon>
        <taxon>Idiomarina</taxon>
    </lineage>
</organism>
<protein>
    <submittedName>
        <fullName evidence="2">Uncharacterized protein</fullName>
    </submittedName>
</protein>
<dbReference type="Proteomes" id="UP000014115">
    <property type="component" value="Unassembled WGS sequence"/>
</dbReference>
<dbReference type="RefSeq" id="WP_008489865.1">
    <property type="nucleotide sequence ID" value="NZ_AMRG01000019.1"/>
</dbReference>
<sequence>MRLKTILITFFAFLMTAQVSADEQQWMQIQQDNLINQLPANKPVQPQDGDIRTQVWQRIENNVLFSYTLKQTYRVQGDSGRWVTTLTSKQYIKDVPPKAADGID</sequence>
<evidence type="ECO:0000256" key="1">
    <source>
        <dbReference type="SAM" id="SignalP"/>
    </source>
</evidence>
<dbReference type="AlphaFoldDB" id="K2KR29"/>
<accession>K2KR29</accession>
<reference evidence="2 3" key="1">
    <citation type="journal article" date="2012" name="J. Bacteriol.">
        <title>Genome Sequence of Idiomarina xiamenensis Type Strain 10-D-4.</title>
        <authorList>
            <person name="Lai Q."/>
            <person name="Wang L."/>
            <person name="Wang W."/>
            <person name="Shao Z."/>
        </authorList>
    </citation>
    <scope>NUCLEOTIDE SEQUENCE [LARGE SCALE GENOMIC DNA]</scope>
    <source>
        <strain evidence="2 3">10-D-4</strain>
    </source>
</reference>
<name>K2KR29_9GAMM</name>
<keyword evidence="3" id="KW-1185">Reference proteome</keyword>